<feature type="compositionally biased region" description="Low complexity" evidence="9">
    <location>
        <begin position="582"/>
        <end position="591"/>
    </location>
</feature>
<feature type="region of interest" description="Disordered" evidence="9">
    <location>
        <begin position="440"/>
        <end position="461"/>
    </location>
</feature>
<feature type="region of interest" description="Disordered" evidence="9">
    <location>
        <begin position="153"/>
        <end position="208"/>
    </location>
</feature>
<dbReference type="SUPFAM" id="SSF48508">
    <property type="entry name" value="Nuclear receptor ligand-binding domain"/>
    <property type="match status" value="1"/>
</dbReference>
<feature type="compositionally biased region" description="Polar residues" evidence="9">
    <location>
        <begin position="190"/>
        <end position="208"/>
    </location>
</feature>
<accession>A0A7R9L1D4</accession>
<dbReference type="GO" id="GO:0045944">
    <property type="term" value="P:positive regulation of transcription by RNA polymerase II"/>
    <property type="evidence" value="ECO:0007669"/>
    <property type="project" value="TreeGrafter"/>
</dbReference>
<evidence type="ECO:0000313" key="10">
    <source>
        <dbReference type="EMBL" id="CAD7632140.1"/>
    </source>
</evidence>
<dbReference type="InterPro" id="IPR050234">
    <property type="entry name" value="Nuclear_hormone_rcpt_NR1"/>
</dbReference>
<feature type="region of interest" description="Disordered" evidence="9">
    <location>
        <begin position="573"/>
        <end position="659"/>
    </location>
</feature>
<feature type="region of interest" description="Disordered" evidence="9">
    <location>
        <begin position="372"/>
        <end position="397"/>
    </location>
</feature>
<evidence type="ECO:0000256" key="8">
    <source>
        <dbReference type="ARBA" id="ARBA00023170"/>
    </source>
</evidence>
<dbReference type="GO" id="GO:0000978">
    <property type="term" value="F:RNA polymerase II cis-regulatory region sequence-specific DNA binding"/>
    <property type="evidence" value="ECO:0007669"/>
    <property type="project" value="TreeGrafter"/>
</dbReference>
<dbReference type="OrthoDB" id="7634782at2759"/>
<dbReference type="EMBL" id="OC865051">
    <property type="protein sequence ID" value="CAD7632140.1"/>
    <property type="molecule type" value="Genomic_DNA"/>
</dbReference>
<evidence type="ECO:0000256" key="4">
    <source>
        <dbReference type="ARBA" id="ARBA00022833"/>
    </source>
</evidence>
<keyword evidence="3" id="KW-0863">Zinc-finger</keyword>
<sequence length="659" mass="71599">MSPLSGERAESISCFDNVISFAVRFLFPQTSVNFVLNLCFFVSICLHTCADRPGLRNTDLVHKINRKLDDVLQKAISSSHPENPNLFNELKKKIPDLKTLNTLHSEKLLAYKMEPRNGQTDGQNGESAQNVCNYSNLFPEQWTQLAMIGASNHPNKHLDEEMSTGSPAQASHHDWSGSDSKDGNEGSFGSPRSISSNGMSTDESLMRSNSISSANSLYHSSRLQTPYHINRCPKMASASLSSTSDEHHNGLANSDDCYYRIDSQLKNQLTAGMTAIGNSGANYNKIRRVDSPTDSGIESGKEHGNGSTPTTSVCSSPRSAMDDKVKDVSDSESNEKHESIDDMPMLKRALQAPPLVNTNKLMDEAYRHHKKFRAAQRKDEPHSPSTTTSIAPSNPIQESLATSHSTLLKTLEQPSRYMNEQQLKRTDLIHNIIMRTEAASTTTSSSNWKSGRHSEMSSTGGHLAQSLTNGNYMYPNVSQMSANHVTSNGHSTVQSLLSGGHQQQSKGVVVCPPGLYIPSGYPSSNSCPYSRTAKPLSSMMSSTTAQQTPQQPSRIVYSNSLEAQHHHNSHNNNAYVQHNRRSPSSTSSAAALVMGSTPSPSQGSAQHMPRMGCGSEPSITAILLSQSGNDCADTQPLNLSKKPSPPNSPTAANAIKIES</sequence>
<name>A0A7R9L1D4_9ACAR</name>
<gene>
    <name evidence="10" type="ORF">OSB1V03_LOCUS12545</name>
</gene>
<dbReference type="GO" id="GO:0009755">
    <property type="term" value="P:hormone-mediated signaling pathway"/>
    <property type="evidence" value="ECO:0007669"/>
    <property type="project" value="TreeGrafter"/>
</dbReference>
<reference evidence="10" key="1">
    <citation type="submission" date="2020-11" db="EMBL/GenBank/DDBJ databases">
        <authorList>
            <person name="Tran Van P."/>
        </authorList>
    </citation>
    <scope>NUCLEOTIDE SEQUENCE</scope>
</reference>
<protein>
    <submittedName>
        <fullName evidence="10">Uncharacterized protein</fullName>
    </submittedName>
</protein>
<organism evidence="10">
    <name type="scientific">Medioppia subpectinata</name>
    <dbReference type="NCBI Taxonomy" id="1979941"/>
    <lineage>
        <taxon>Eukaryota</taxon>
        <taxon>Metazoa</taxon>
        <taxon>Ecdysozoa</taxon>
        <taxon>Arthropoda</taxon>
        <taxon>Chelicerata</taxon>
        <taxon>Arachnida</taxon>
        <taxon>Acari</taxon>
        <taxon>Acariformes</taxon>
        <taxon>Sarcoptiformes</taxon>
        <taxon>Oribatida</taxon>
        <taxon>Brachypylina</taxon>
        <taxon>Oppioidea</taxon>
        <taxon>Oppiidae</taxon>
        <taxon>Medioppia</taxon>
    </lineage>
</organism>
<feature type="compositionally biased region" description="Basic and acidic residues" evidence="9">
    <location>
        <begin position="171"/>
        <end position="184"/>
    </location>
</feature>
<keyword evidence="2" id="KW-0479">Metal-binding</keyword>
<comment type="similarity">
    <text evidence="1">Belongs to the nuclear hormone receptor family. NR1 subfamily.</text>
</comment>
<evidence type="ECO:0000256" key="3">
    <source>
        <dbReference type="ARBA" id="ARBA00022771"/>
    </source>
</evidence>
<evidence type="ECO:0000256" key="2">
    <source>
        <dbReference type="ARBA" id="ARBA00022723"/>
    </source>
</evidence>
<feature type="compositionally biased region" description="Polar residues" evidence="9">
    <location>
        <begin position="305"/>
        <end position="318"/>
    </location>
</feature>
<feature type="compositionally biased region" description="Polar residues" evidence="9">
    <location>
        <begin position="596"/>
        <end position="605"/>
    </location>
</feature>
<feature type="compositionally biased region" description="Low complexity" evidence="9">
    <location>
        <begin position="537"/>
        <end position="552"/>
    </location>
</feature>
<evidence type="ECO:0000256" key="9">
    <source>
        <dbReference type="SAM" id="MobiDB-lite"/>
    </source>
</evidence>
<keyword evidence="5" id="KW-0805">Transcription regulation</keyword>
<dbReference type="Gene3D" id="1.10.565.10">
    <property type="entry name" value="Retinoid X Receptor"/>
    <property type="match status" value="1"/>
</dbReference>
<keyword evidence="6" id="KW-0238">DNA-binding</keyword>
<dbReference type="AlphaFoldDB" id="A0A7R9L1D4"/>
<dbReference type="GO" id="GO:0000122">
    <property type="term" value="P:negative regulation of transcription by RNA polymerase II"/>
    <property type="evidence" value="ECO:0007669"/>
    <property type="project" value="TreeGrafter"/>
</dbReference>
<feature type="region of interest" description="Disordered" evidence="9">
    <location>
        <begin position="522"/>
        <end position="552"/>
    </location>
</feature>
<dbReference type="PANTHER" id="PTHR24082">
    <property type="entry name" value="NUCLEAR HORMONE RECEPTOR"/>
    <property type="match status" value="1"/>
</dbReference>
<dbReference type="EMBL" id="CAJPIZ010010476">
    <property type="protein sequence ID" value="CAG2112570.1"/>
    <property type="molecule type" value="Genomic_DNA"/>
</dbReference>
<dbReference type="Proteomes" id="UP000759131">
    <property type="component" value="Unassembled WGS sequence"/>
</dbReference>
<dbReference type="GO" id="GO:0008270">
    <property type="term" value="F:zinc ion binding"/>
    <property type="evidence" value="ECO:0007669"/>
    <property type="project" value="UniProtKB-KW"/>
</dbReference>
<feature type="compositionally biased region" description="Basic and acidic residues" evidence="9">
    <location>
        <begin position="320"/>
        <end position="340"/>
    </location>
</feature>
<dbReference type="GO" id="GO:0030154">
    <property type="term" value="P:cell differentiation"/>
    <property type="evidence" value="ECO:0007669"/>
    <property type="project" value="TreeGrafter"/>
</dbReference>
<dbReference type="GO" id="GO:0004879">
    <property type="term" value="F:nuclear receptor activity"/>
    <property type="evidence" value="ECO:0007669"/>
    <property type="project" value="TreeGrafter"/>
</dbReference>
<dbReference type="InterPro" id="IPR035500">
    <property type="entry name" value="NHR-like_dom_sf"/>
</dbReference>
<feature type="region of interest" description="Disordered" evidence="9">
    <location>
        <begin position="286"/>
        <end position="341"/>
    </location>
</feature>
<dbReference type="PANTHER" id="PTHR24082:SF473">
    <property type="entry name" value="ECDYSONE-INDUCED PROTEIN 75B, ISOFORM B"/>
    <property type="match status" value="1"/>
</dbReference>
<keyword evidence="4" id="KW-0862">Zinc</keyword>
<evidence type="ECO:0000256" key="6">
    <source>
        <dbReference type="ARBA" id="ARBA00023125"/>
    </source>
</evidence>
<proteinExistence type="inferred from homology"/>
<evidence type="ECO:0000256" key="1">
    <source>
        <dbReference type="ARBA" id="ARBA00008092"/>
    </source>
</evidence>
<evidence type="ECO:0000256" key="5">
    <source>
        <dbReference type="ARBA" id="ARBA00023015"/>
    </source>
</evidence>
<feature type="compositionally biased region" description="Polar residues" evidence="9">
    <location>
        <begin position="383"/>
        <end position="397"/>
    </location>
</feature>
<keyword evidence="8" id="KW-0675">Receptor</keyword>
<evidence type="ECO:0000256" key="7">
    <source>
        <dbReference type="ARBA" id="ARBA00023163"/>
    </source>
</evidence>
<keyword evidence="11" id="KW-1185">Reference proteome</keyword>
<evidence type="ECO:0000313" key="11">
    <source>
        <dbReference type="Proteomes" id="UP000759131"/>
    </source>
</evidence>
<keyword evidence="7" id="KW-0804">Transcription</keyword>
<feature type="non-terminal residue" evidence="10">
    <location>
        <position position="659"/>
    </location>
</feature>